<protein>
    <submittedName>
        <fullName evidence="1">Uncharacterized protein</fullName>
    </submittedName>
</protein>
<evidence type="ECO:0000313" key="2">
    <source>
        <dbReference type="Proteomes" id="UP001275084"/>
    </source>
</evidence>
<dbReference type="AlphaFoldDB" id="A0AAJ0H557"/>
<dbReference type="EMBL" id="JAUIQD010000009">
    <property type="protein sequence ID" value="KAK3339700.1"/>
    <property type="molecule type" value="Genomic_DNA"/>
</dbReference>
<comment type="caution">
    <text evidence="1">The sequence shown here is derived from an EMBL/GenBank/DDBJ whole genome shotgun (WGS) entry which is preliminary data.</text>
</comment>
<proteinExistence type="predicted"/>
<reference evidence="1" key="2">
    <citation type="submission" date="2023-06" db="EMBL/GenBank/DDBJ databases">
        <authorList>
            <consortium name="Lawrence Berkeley National Laboratory"/>
            <person name="Haridas S."/>
            <person name="Hensen N."/>
            <person name="Bonometti L."/>
            <person name="Westerberg I."/>
            <person name="Brannstrom I.O."/>
            <person name="Guillou S."/>
            <person name="Cros-Aarteil S."/>
            <person name="Calhoun S."/>
            <person name="Kuo A."/>
            <person name="Mondo S."/>
            <person name="Pangilinan J."/>
            <person name="Riley R."/>
            <person name="Labutti K."/>
            <person name="Andreopoulos B."/>
            <person name="Lipzen A."/>
            <person name="Chen C."/>
            <person name="Yanf M."/>
            <person name="Daum C."/>
            <person name="Ng V."/>
            <person name="Clum A."/>
            <person name="Steindorff A."/>
            <person name="Ohm R."/>
            <person name="Martin F."/>
            <person name="Silar P."/>
            <person name="Natvig D."/>
            <person name="Lalanne C."/>
            <person name="Gautier V."/>
            <person name="Ament-Velasquez S.L."/>
            <person name="Kruys A."/>
            <person name="Hutchinson M.I."/>
            <person name="Powell A.J."/>
            <person name="Barry K."/>
            <person name="Miller A.N."/>
            <person name="Grigoriev I.V."/>
            <person name="Debuchy R."/>
            <person name="Gladieux P."/>
            <person name="Thoren M.H."/>
            <person name="Johannesson H."/>
        </authorList>
    </citation>
    <scope>NUCLEOTIDE SEQUENCE</scope>
    <source>
        <strain evidence="1">CBS 955.72</strain>
    </source>
</reference>
<evidence type="ECO:0000313" key="1">
    <source>
        <dbReference type="EMBL" id="KAK3339700.1"/>
    </source>
</evidence>
<name>A0AAJ0H557_9PEZI</name>
<accession>A0AAJ0H557</accession>
<gene>
    <name evidence="1" type="ORF">B0T25DRAFT_618228</name>
</gene>
<dbReference type="Proteomes" id="UP001275084">
    <property type="component" value="Unassembled WGS sequence"/>
</dbReference>
<reference evidence="1" key="1">
    <citation type="journal article" date="2023" name="Mol. Phylogenet. Evol.">
        <title>Genome-scale phylogeny and comparative genomics of the fungal order Sordariales.</title>
        <authorList>
            <person name="Hensen N."/>
            <person name="Bonometti L."/>
            <person name="Westerberg I."/>
            <person name="Brannstrom I.O."/>
            <person name="Guillou S."/>
            <person name="Cros-Aarteil S."/>
            <person name="Calhoun S."/>
            <person name="Haridas S."/>
            <person name="Kuo A."/>
            <person name="Mondo S."/>
            <person name="Pangilinan J."/>
            <person name="Riley R."/>
            <person name="LaButti K."/>
            <person name="Andreopoulos B."/>
            <person name="Lipzen A."/>
            <person name="Chen C."/>
            <person name="Yan M."/>
            <person name="Daum C."/>
            <person name="Ng V."/>
            <person name="Clum A."/>
            <person name="Steindorff A."/>
            <person name="Ohm R.A."/>
            <person name="Martin F."/>
            <person name="Silar P."/>
            <person name="Natvig D.O."/>
            <person name="Lalanne C."/>
            <person name="Gautier V."/>
            <person name="Ament-Velasquez S.L."/>
            <person name="Kruys A."/>
            <person name="Hutchinson M.I."/>
            <person name="Powell A.J."/>
            <person name="Barry K."/>
            <person name="Miller A.N."/>
            <person name="Grigoriev I.V."/>
            <person name="Debuchy R."/>
            <person name="Gladieux P."/>
            <person name="Hiltunen Thoren M."/>
            <person name="Johannesson H."/>
        </authorList>
    </citation>
    <scope>NUCLEOTIDE SEQUENCE</scope>
    <source>
        <strain evidence="1">CBS 955.72</strain>
    </source>
</reference>
<sequence length="156" mass="17180">MPVSWVGFRPSLGSLHRSTTGRRSKAYCFTLFKDLSVDCQYANPLGRVLILPQLAFSLEAKIKRFFDNTPLPSLEEALKKHECAWMLKNISSLVSAPLPGLTNGLLTVAQGSHIKPENKTVERQGDRVVESVIPIKAAVFKQAGLMADRIGCIVMV</sequence>
<keyword evidence="2" id="KW-1185">Reference proteome</keyword>
<organism evidence="1 2">
    <name type="scientific">Lasiosphaeria hispida</name>
    <dbReference type="NCBI Taxonomy" id="260671"/>
    <lineage>
        <taxon>Eukaryota</taxon>
        <taxon>Fungi</taxon>
        <taxon>Dikarya</taxon>
        <taxon>Ascomycota</taxon>
        <taxon>Pezizomycotina</taxon>
        <taxon>Sordariomycetes</taxon>
        <taxon>Sordariomycetidae</taxon>
        <taxon>Sordariales</taxon>
        <taxon>Lasiosphaeriaceae</taxon>
        <taxon>Lasiosphaeria</taxon>
    </lineage>
</organism>